<sequence>MLDYLPVDIHVGGPPLSARAGGRTPLVARSEPVNRDEVEVDDVQNESLDSSARNHDQHNTNVGQSQQLGQQSQPNFMEIMQTMEKTMAEQQELVKSLAEQQARVIAEQQGKVSTSQSIQKEGLAEFVKLAKPFHRDLKDPLEVDNWIKEMEKTFRGQSVTEGPHEPKDCRWLLGLCFKCGQVGHHVANCIHARYPPNSCFKCGQKGHKAINCPQGRQNTQVTQRALANQSVASERASTASSSKGVSQKPSVQGCVFTLTQQDVWASNDVVIGSTRRSPLMILSALQAHQLLSKGCEGYLAIVVDKEFDELQLQDINVVRDFLDVFSDELSRLPPNREVEFSIDLVLGTAPISKAPYRMALIELKELKEQLQELLDKGFIRPSVSPWGAPVLFVNKKDGTMRRCIDYRELNKVTVRNRYPLPRIDDLSNQLVGAQVFSKIDLRSGYHQLKIKEEDIPKSAFRTRYGHYEFLVMPFGLINAPTAFMDLMNKVFKPYLDKFVVVFINDILVYSQRHVVSKDGISIDPEKVKVVAEWSRPTNVIEVRSFLGLASYQELKSRLVSAPILTIHDDSGDFTIFSDASMKGLGCVLMQHGKVVKTKHQRPTSKLQPLPIPEWKWEHIAMDFVTGLPATKNANDSIWVIVDSVMDTNPVLSSTSPIPISSSPHISISPSTPTFPLRSLPSVTSPAVSTMPSSISSHPVFTISNIKNFVPETLNHDNFVIWCELMIPVFKSKGVYGHIDGFDPCPMPGSREFADWTQIDYQILSWIQATISSEVLQMIIQPGRSLNAKQAWDAIHLAYQNQLDAQNLFLQQEFSSIRKQPGQTMMAYLQYVKGIADKLYGIGSPKTDRDLVFQTLAGLDSAYSVAKRTIPQRVPFPSFLEMRALLLIEEASVQREQAAAASLLPGVTSSHQVLHTAIPISNQAPPSRYSPSPVHVADIQTNSNFVGSSRGYGRIIPRGGRRGSRGGRAGRGFHNSRGNFQHFNTGYGRGPLNHYGGYASARMAQPNSSLPPLLPTPPVSCQWCGQPNHQARECPLLSLTLPNSHPTFFAAPSYPPSVSDSTWHIDSGSVTHVTGSTGTLLSSFPYCGNDSIQVGNGQLLPITSSGSTVLSSSDNSFKLNNVLVSPSITKNLVSVRQFTKDNDCSIEFDSFGFSVKDNKTKNVLYRCNSREGLYSWSSLPSSQQSVLSTTTVSPDVWHLRLGHPGLHFSTPHELLFGLPPTYDHLRAFGCACYPNLAATAPHKLAPRSTLCIFLGYPPHHKGYKCLDLRTNKVIVSRHVVFNEAIFPYNAYCSQPGTTMLPPPSFRYPFHLLDEIPPTSRNSRHTPPSTSSPSSPPTSSPPNPPPSSSPPSLSPPPSSSPPISSPPLAASSLRELPPHHENVPHVVSSHNPRRTHSMVTRSQDGTRKIRTLPSMLAAVSDIQEPRTFKQAQQSPHWRHAMEDEYSALLHNKTWVLIPRPPNVNVIGSKWVYKIKRHADGSLERYKARLVAQGYSQQSGVDFDETFSPVVKRVTIRTVLALAISRSWKIHQLDVKNAFLNGHLSEPVYMHQPPGFVSKQHPDHVCLLQRALYGLKQAPHAWFQCFTSFLLSRGFVQAASDCSMFVFHSNGSMAILLLYVDDILLTTSAPSLLGSIISLLKAEFLMTDLGCLSYFLGITTQFNSDGLFLSQPQYVRDLLDKSGMVDCKAVSTPLTPKHKLQGNDSPLCSNASLYRSLVGALQYLTFTRPDIAFAVNQVCQYMHVPTENHFLAVKRILRYLKGTMHHGLQLYHDSLPSLNAFTDADWAGCLDTRRSTSGFCLFYGRSLISWSSKKQSTVARSSAEAEYRALANAVAEVLWVKQLLADLHLFLPSAPTVFCENLSAIYMTLNPVQHQRTKHIEIDIHFVREKVASRIVTLQYVSSSFQRADILTKALSAPAFCSQRSNLSVVCNPAQIAGG</sequence>
<keyword evidence="6" id="KW-0255">Endonuclease</keyword>
<dbReference type="Pfam" id="PF07727">
    <property type="entry name" value="RVT_2"/>
    <property type="match status" value="1"/>
</dbReference>
<keyword evidence="4" id="KW-0540">Nuclease</keyword>
<dbReference type="GO" id="GO:0004519">
    <property type="term" value="F:endonuclease activity"/>
    <property type="evidence" value="ECO:0007669"/>
    <property type="project" value="UniProtKB-KW"/>
</dbReference>
<keyword evidence="1" id="KW-0645">Protease</keyword>
<dbReference type="EMBL" id="BPVZ01000152">
    <property type="protein sequence ID" value="GKV41698.1"/>
    <property type="molecule type" value="Genomic_DNA"/>
</dbReference>
<feature type="region of interest" description="Disordered" evidence="11">
    <location>
        <begin position="949"/>
        <end position="977"/>
    </location>
</feature>
<evidence type="ECO:0000256" key="5">
    <source>
        <dbReference type="ARBA" id="ARBA00022750"/>
    </source>
</evidence>
<dbReference type="CDD" id="cd01647">
    <property type="entry name" value="RT_LTR"/>
    <property type="match status" value="1"/>
</dbReference>
<dbReference type="Pfam" id="PF14223">
    <property type="entry name" value="Retrotran_gag_2"/>
    <property type="match status" value="1"/>
</dbReference>
<dbReference type="InterPro" id="IPR043502">
    <property type="entry name" value="DNA/RNA_pol_sf"/>
</dbReference>
<evidence type="ECO:0000256" key="10">
    <source>
        <dbReference type="PROSITE-ProRule" id="PRU00047"/>
    </source>
</evidence>
<dbReference type="PANTHER" id="PTHR24559">
    <property type="entry name" value="TRANSPOSON TY3-I GAG-POL POLYPROTEIN"/>
    <property type="match status" value="1"/>
</dbReference>
<keyword evidence="14" id="KW-1185">Reference proteome</keyword>
<keyword evidence="5" id="KW-0064">Aspartyl protease</keyword>
<dbReference type="Gene3D" id="3.30.70.270">
    <property type="match status" value="1"/>
</dbReference>
<dbReference type="InterPro" id="IPR000477">
    <property type="entry name" value="RT_dom"/>
</dbReference>
<keyword evidence="9" id="KW-0238">DNA-binding</keyword>
<keyword evidence="7" id="KW-0378">Hydrolase</keyword>
<dbReference type="PANTHER" id="PTHR24559:SF444">
    <property type="entry name" value="REVERSE TRANSCRIPTASE DOMAIN-CONTAINING PROTEIN"/>
    <property type="match status" value="1"/>
</dbReference>
<evidence type="ECO:0000256" key="8">
    <source>
        <dbReference type="ARBA" id="ARBA00022918"/>
    </source>
</evidence>
<dbReference type="Pfam" id="PF17919">
    <property type="entry name" value="RT_RNaseH_2"/>
    <property type="match status" value="1"/>
</dbReference>
<feature type="domain" description="CCHC-type" evidence="12">
    <location>
        <begin position="176"/>
        <end position="189"/>
    </location>
</feature>
<dbReference type="SUPFAM" id="SSF56672">
    <property type="entry name" value="DNA/RNA polymerases"/>
    <property type="match status" value="2"/>
</dbReference>
<dbReference type="SUPFAM" id="SSF57756">
    <property type="entry name" value="Retrovirus zinc finger-like domains"/>
    <property type="match status" value="1"/>
</dbReference>
<dbReference type="Pfam" id="PF00078">
    <property type="entry name" value="RVT_1"/>
    <property type="match status" value="1"/>
</dbReference>
<reference evidence="13 14" key="1">
    <citation type="journal article" date="2021" name="Commun. Biol.">
        <title>The genome of Shorea leprosula (Dipterocarpaceae) highlights the ecological relevance of drought in aseasonal tropical rainforests.</title>
        <authorList>
            <person name="Ng K.K.S."/>
            <person name="Kobayashi M.J."/>
            <person name="Fawcett J.A."/>
            <person name="Hatakeyama M."/>
            <person name="Paape T."/>
            <person name="Ng C.H."/>
            <person name="Ang C.C."/>
            <person name="Tnah L.H."/>
            <person name="Lee C.T."/>
            <person name="Nishiyama T."/>
            <person name="Sese J."/>
            <person name="O'Brien M.J."/>
            <person name="Copetti D."/>
            <person name="Mohd Noor M.I."/>
            <person name="Ong R.C."/>
            <person name="Putra M."/>
            <person name="Sireger I.Z."/>
            <person name="Indrioko S."/>
            <person name="Kosugi Y."/>
            <person name="Izuno A."/>
            <person name="Isagi Y."/>
            <person name="Lee S.L."/>
            <person name="Shimizu K.K."/>
        </authorList>
    </citation>
    <scope>NUCLEOTIDE SEQUENCE [LARGE SCALE GENOMIC DNA]</scope>
    <source>
        <strain evidence="13">214</strain>
    </source>
</reference>
<evidence type="ECO:0000256" key="11">
    <source>
        <dbReference type="SAM" id="MobiDB-lite"/>
    </source>
</evidence>
<proteinExistence type="predicted"/>
<feature type="domain" description="CCHC-type" evidence="12">
    <location>
        <begin position="1020"/>
        <end position="1034"/>
    </location>
</feature>
<dbReference type="InterPro" id="IPR041577">
    <property type="entry name" value="RT_RNaseH_2"/>
</dbReference>
<keyword evidence="10" id="KW-0863">Zinc-finger</keyword>
<organism evidence="13 14">
    <name type="scientific">Rubroshorea leprosula</name>
    <dbReference type="NCBI Taxonomy" id="152421"/>
    <lineage>
        <taxon>Eukaryota</taxon>
        <taxon>Viridiplantae</taxon>
        <taxon>Streptophyta</taxon>
        <taxon>Embryophyta</taxon>
        <taxon>Tracheophyta</taxon>
        <taxon>Spermatophyta</taxon>
        <taxon>Magnoliopsida</taxon>
        <taxon>eudicotyledons</taxon>
        <taxon>Gunneridae</taxon>
        <taxon>Pentapetalae</taxon>
        <taxon>rosids</taxon>
        <taxon>malvids</taxon>
        <taxon>Malvales</taxon>
        <taxon>Dipterocarpaceae</taxon>
        <taxon>Rubroshorea</taxon>
    </lineage>
</organism>
<keyword evidence="10" id="KW-0479">Metal-binding</keyword>
<dbReference type="InterPro" id="IPR013103">
    <property type="entry name" value="RVT_2"/>
</dbReference>
<dbReference type="FunFam" id="3.10.10.10:FF:000007">
    <property type="entry name" value="Retrovirus-related Pol polyprotein from transposon 17.6-like Protein"/>
    <property type="match status" value="1"/>
</dbReference>
<feature type="region of interest" description="Disordered" evidence="11">
    <location>
        <begin position="1310"/>
        <end position="1406"/>
    </location>
</feature>
<evidence type="ECO:0000256" key="6">
    <source>
        <dbReference type="ARBA" id="ARBA00022759"/>
    </source>
</evidence>
<evidence type="ECO:0000313" key="13">
    <source>
        <dbReference type="EMBL" id="GKV41698.1"/>
    </source>
</evidence>
<dbReference type="GO" id="GO:0006508">
    <property type="term" value="P:proteolysis"/>
    <property type="evidence" value="ECO:0007669"/>
    <property type="project" value="UniProtKB-KW"/>
</dbReference>
<dbReference type="GO" id="GO:0008270">
    <property type="term" value="F:zinc ion binding"/>
    <property type="evidence" value="ECO:0007669"/>
    <property type="project" value="UniProtKB-KW"/>
</dbReference>
<evidence type="ECO:0000259" key="12">
    <source>
        <dbReference type="PROSITE" id="PS50158"/>
    </source>
</evidence>
<comment type="caution">
    <text evidence="13">The sequence shown here is derived from an EMBL/GenBank/DDBJ whole genome shotgun (WGS) entry which is preliminary data.</text>
</comment>
<dbReference type="Pfam" id="PF00098">
    <property type="entry name" value="zf-CCHC"/>
    <property type="match status" value="2"/>
</dbReference>
<dbReference type="GO" id="GO:0003964">
    <property type="term" value="F:RNA-directed DNA polymerase activity"/>
    <property type="evidence" value="ECO:0007669"/>
    <property type="project" value="UniProtKB-KW"/>
</dbReference>
<dbReference type="Pfam" id="PF25597">
    <property type="entry name" value="SH3_retrovirus"/>
    <property type="match status" value="1"/>
</dbReference>
<gene>
    <name evidence="13" type="ORF">SLEP1_g49197</name>
</gene>
<name>A0AAV5LX11_9ROSI</name>
<dbReference type="InterPro" id="IPR054722">
    <property type="entry name" value="PolX-like_BBD"/>
</dbReference>
<dbReference type="Proteomes" id="UP001054252">
    <property type="component" value="Unassembled WGS sequence"/>
</dbReference>
<feature type="region of interest" description="Disordered" evidence="11">
    <location>
        <begin position="12"/>
        <end position="71"/>
    </location>
</feature>
<dbReference type="InterPro" id="IPR036875">
    <property type="entry name" value="Znf_CCHC_sf"/>
</dbReference>
<keyword evidence="8" id="KW-0695">RNA-directed DNA polymerase</keyword>
<dbReference type="CDD" id="cd09272">
    <property type="entry name" value="RNase_HI_RT_Ty1"/>
    <property type="match status" value="1"/>
</dbReference>
<evidence type="ECO:0000256" key="2">
    <source>
        <dbReference type="ARBA" id="ARBA00022679"/>
    </source>
</evidence>
<evidence type="ECO:0000256" key="4">
    <source>
        <dbReference type="ARBA" id="ARBA00022722"/>
    </source>
</evidence>
<dbReference type="SMART" id="SM00343">
    <property type="entry name" value="ZnF_C2HC"/>
    <property type="match status" value="3"/>
</dbReference>
<evidence type="ECO:0000256" key="3">
    <source>
        <dbReference type="ARBA" id="ARBA00022695"/>
    </source>
</evidence>
<dbReference type="Gene3D" id="3.10.10.10">
    <property type="entry name" value="HIV Type 1 Reverse Transcriptase, subunit A, domain 1"/>
    <property type="match status" value="1"/>
</dbReference>
<protein>
    <recommendedName>
        <fullName evidence="12">CCHC-type domain-containing protein</fullName>
    </recommendedName>
</protein>
<evidence type="ECO:0000256" key="7">
    <source>
        <dbReference type="ARBA" id="ARBA00022801"/>
    </source>
</evidence>
<dbReference type="InterPro" id="IPR053134">
    <property type="entry name" value="RNA-dir_DNA_polymerase"/>
</dbReference>
<feature type="domain" description="CCHC-type" evidence="12">
    <location>
        <begin position="199"/>
        <end position="214"/>
    </location>
</feature>
<feature type="compositionally biased region" description="Low complexity" evidence="11">
    <location>
        <begin position="1315"/>
        <end position="1331"/>
    </location>
</feature>
<dbReference type="Gene3D" id="4.10.60.10">
    <property type="entry name" value="Zinc finger, CCHC-type"/>
    <property type="match status" value="1"/>
</dbReference>
<dbReference type="Pfam" id="PF22936">
    <property type="entry name" value="Pol_BBD"/>
    <property type="match status" value="1"/>
</dbReference>
<keyword evidence="2" id="KW-0808">Transferase</keyword>
<dbReference type="GO" id="GO:0003677">
    <property type="term" value="F:DNA binding"/>
    <property type="evidence" value="ECO:0007669"/>
    <property type="project" value="UniProtKB-KW"/>
</dbReference>
<dbReference type="InterPro" id="IPR057670">
    <property type="entry name" value="SH3_retrovirus"/>
</dbReference>
<accession>A0AAV5LX11</accession>
<keyword evidence="3" id="KW-0548">Nucleotidyltransferase</keyword>
<feature type="compositionally biased region" description="Pro residues" evidence="11">
    <location>
        <begin position="1332"/>
        <end position="1363"/>
    </location>
</feature>
<evidence type="ECO:0000256" key="9">
    <source>
        <dbReference type="ARBA" id="ARBA00023125"/>
    </source>
</evidence>
<evidence type="ECO:0000313" key="14">
    <source>
        <dbReference type="Proteomes" id="UP001054252"/>
    </source>
</evidence>
<keyword evidence="10" id="KW-0862">Zinc</keyword>
<dbReference type="InterPro" id="IPR001878">
    <property type="entry name" value="Znf_CCHC"/>
</dbReference>
<evidence type="ECO:0000256" key="1">
    <source>
        <dbReference type="ARBA" id="ARBA00022670"/>
    </source>
</evidence>
<dbReference type="GO" id="GO:0004190">
    <property type="term" value="F:aspartic-type endopeptidase activity"/>
    <property type="evidence" value="ECO:0007669"/>
    <property type="project" value="UniProtKB-KW"/>
</dbReference>
<dbReference type="InterPro" id="IPR043128">
    <property type="entry name" value="Rev_trsase/Diguanyl_cyclase"/>
</dbReference>
<dbReference type="PROSITE" id="PS50158">
    <property type="entry name" value="ZF_CCHC"/>
    <property type="match status" value="3"/>
</dbReference>